<dbReference type="GO" id="GO:0004029">
    <property type="term" value="F:aldehyde dehydrogenase (NAD+) activity"/>
    <property type="evidence" value="ECO:0007669"/>
    <property type="project" value="TreeGrafter"/>
</dbReference>
<dbReference type="GO" id="GO:0005737">
    <property type="term" value="C:cytoplasm"/>
    <property type="evidence" value="ECO:0007669"/>
    <property type="project" value="TreeGrafter"/>
</dbReference>
<evidence type="ECO:0000313" key="4">
    <source>
        <dbReference type="Proteomes" id="UP000256540"/>
    </source>
</evidence>
<evidence type="ECO:0000259" key="1">
    <source>
        <dbReference type="Pfam" id="PF01370"/>
    </source>
</evidence>
<dbReference type="Proteomes" id="UP000256540">
    <property type="component" value="Unassembled WGS sequence"/>
</dbReference>
<dbReference type="EMBL" id="QHJS02000063">
    <property type="protein sequence ID" value="RRO14508.1"/>
    <property type="molecule type" value="Genomic_DNA"/>
</dbReference>
<dbReference type="EMBL" id="QHJW02000035">
    <property type="protein sequence ID" value="RRO07133.1"/>
    <property type="molecule type" value="Genomic_DNA"/>
</dbReference>
<comment type="caution">
    <text evidence="3">The sequence shown here is derived from an EMBL/GenBank/DDBJ whole genome shotgun (WGS) entry which is preliminary data.</text>
</comment>
<name>A0AA93AJB2_9GAMM</name>
<feature type="domain" description="NAD-dependent epimerase/dehydratase" evidence="1">
    <location>
        <begin position="4"/>
        <end position="149"/>
    </location>
</feature>
<dbReference type="InterPro" id="IPR001509">
    <property type="entry name" value="Epimerase_deHydtase"/>
</dbReference>
<dbReference type="InterPro" id="IPR051783">
    <property type="entry name" value="NAD(P)-dependent_oxidoreduct"/>
</dbReference>
<dbReference type="PANTHER" id="PTHR48079">
    <property type="entry name" value="PROTEIN YEEZ"/>
    <property type="match status" value="1"/>
</dbReference>
<keyword evidence="5" id="KW-1185">Reference proteome</keyword>
<evidence type="ECO:0000313" key="5">
    <source>
        <dbReference type="Proteomes" id="UP000256817"/>
    </source>
</evidence>
<dbReference type="Gene3D" id="3.40.50.720">
    <property type="entry name" value="NAD(P)-binding Rossmann-like Domain"/>
    <property type="match status" value="1"/>
</dbReference>
<protein>
    <submittedName>
        <fullName evidence="3">NAD-dependent epimerase/dehydratase family protein</fullName>
    </submittedName>
</protein>
<accession>A0AA93AJB2</accession>
<gene>
    <name evidence="3" type="ORF">DMB84_017420</name>
    <name evidence="2" type="ORF">DMB85_013880</name>
</gene>
<dbReference type="AlphaFoldDB" id="A0AA93AJB2"/>
<dbReference type="Pfam" id="PF01370">
    <property type="entry name" value="Epimerase"/>
    <property type="match status" value="1"/>
</dbReference>
<dbReference type="PANTHER" id="PTHR48079:SF6">
    <property type="entry name" value="NAD(P)-BINDING DOMAIN-CONTAINING PROTEIN-RELATED"/>
    <property type="match status" value="1"/>
</dbReference>
<dbReference type="SUPFAM" id="SSF51735">
    <property type="entry name" value="NAD(P)-binding Rossmann-fold domains"/>
    <property type="match status" value="1"/>
</dbReference>
<organism evidence="3 4">
    <name type="scientific">Pectobacterium aquaticum</name>
    <dbReference type="NCBI Taxonomy" id="2204145"/>
    <lineage>
        <taxon>Bacteria</taxon>
        <taxon>Pseudomonadati</taxon>
        <taxon>Pseudomonadota</taxon>
        <taxon>Gammaproteobacteria</taxon>
        <taxon>Enterobacterales</taxon>
        <taxon>Pectobacteriaceae</taxon>
        <taxon>Pectobacterium</taxon>
    </lineage>
</organism>
<dbReference type="Proteomes" id="UP000256817">
    <property type="component" value="Unassembled WGS sequence"/>
</dbReference>
<evidence type="ECO:0000313" key="2">
    <source>
        <dbReference type="EMBL" id="RRO07133.1"/>
    </source>
</evidence>
<reference evidence="4 5" key="1">
    <citation type="submission" date="2018-11" db="EMBL/GenBank/DDBJ databases">
        <title>Draft genome sequences of proposed Pectobacterium aquaticum sp. nov. isolated in France from fresh water.</title>
        <authorList>
            <person name="Pedron J."/>
            <person name="Barny M.A."/>
        </authorList>
    </citation>
    <scope>NUCLEOTIDE SEQUENCE [LARGE SCALE GENOMIC DNA]</scope>
    <source>
        <strain evidence="3 4">A127-S21-F16</strain>
        <strain evidence="2 5">A35-S23-M15</strain>
    </source>
</reference>
<proteinExistence type="predicted"/>
<sequence length="297" mass="34154">MKKILIIGATGFIGKNVADYLSQRSDIEVVRYARRPQQGYFYCEPGDMAWRALIDDCAAIINCSGVGLAKIKMQRDANEAIAQQLVNSLPDVEGKKYRLLHLSTIKAFNANNYADAYSVDKQRSEQVFVEYSDKLCGELLRIPAVFGKDDANLSPLLQMAKKGKLPEIQGKICRWYCVSNQDIAHYISCWLDKKDEPSLKVSYLLSQHRYSVNDLIRAVNQHVHGKKYQPTRKKLVFIKLIYKILAAKSLISSGFRWNQFPVERFQDLFQRDWIVEVSENIELHSVNFEPADIWKIK</sequence>
<dbReference type="InterPro" id="IPR036291">
    <property type="entry name" value="NAD(P)-bd_dom_sf"/>
</dbReference>
<dbReference type="RefSeq" id="WP_116167066.1">
    <property type="nucleotide sequence ID" value="NZ_QHJS02000063.1"/>
</dbReference>
<evidence type="ECO:0000313" key="3">
    <source>
        <dbReference type="EMBL" id="RRO14508.1"/>
    </source>
</evidence>